<dbReference type="GO" id="GO:1990904">
    <property type="term" value="C:ribonucleoprotein complex"/>
    <property type="evidence" value="ECO:0007669"/>
    <property type="project" value="UniProtKB-KW"/>
</dbReference>
<dbReference type="InterPro" id="IPR001377">
    <property type="entry name" value="Ribosomal_eS6"/>
</dbReference>
<dbReference type="GO" id="GO:0003735">
    <property type="term" value="F:structural constituent of ribosome"/>
    <property type="evidence" value="ECO:0007669"/>
    <property type="project" value="InterPro"/>
</dbReference>
<evidence type="ECO:0000313" key="4">
    <source>
        <dbReference type="EMBL" id="PSN91182.1"/>
    </source>
</evidence>
<dbReference type="SMART" id="SM01405">
    <property type="entry name" value="Ribosomal_S6e"/>
    <property type="match status" value="1"/>
</dbReference>
<proteinExistence type="inferred from homology"/>
<dbReference type="AlphaFoldDB" id="A0A2R6AXR2"/>
<dbReference type="InterPro" id="IPR018282">
    <property type="entry name" value="Ribosomal_eS6_CS"/>
</dbReference>
<evidence type="ECO:0008006" key="6">
    <source>
        <dbReference type="Google" id="ProtNLM"/>
    </source>
</evidence>
<evidence type="ECO:0000256" key="2">
    <source>
        <dbReference type="ARBA" id="ARBA00022980"/>
    </source>
</evidence>
<dbReference type="Proteomes" id="UP000240490">
    <property type="component" value="Unassembled WGS sequence"/>
</dbReference>
<accession>A0A2R6AXR2</accession>
<comment type="similarity">
    <text evidence="1">Belongs to the eukaryotic ribosomal protein eS6 family.</text>
</comment>
<name>A0A2R6AXR2_9ARCH</name>
<evidence type="ECO:0000256" key="3">
    <source>
        <dbReference type="ARBA" id="ARBA00023274"/>
    </source>
</evidence>
<dbReference type="GO" id="GO:0006412">
    <property type="term" value="P:translation"/>
    <property type="evidence" value="ECO:0007669"/>
    <property type="project" value="InterPro"/>
</dbReference>
<keyword evidence="3" id="KW-0687">Ribonucleoprotein</keyword>
<organism evidence="4 5">
    <name type="scientific">Candidatus Marsarchaeota G2 archaeon ECH_B_SAG-M15</name>
    <dbReference type="NCBI Taxonomy" id="1978162"/>
    <lineage>
        <taxon>Archaea</taxon>
        <taxon>Candidatus Marsarchaeota</taxon>
        <taxon>Candidatus Marsarchaeota group 2</taxon>
    </lineage>
</organism>
<dbReference type="Pfam" id="PF01092">
    <property type="entry name" value="Ribosomal_S6e"/>
    <property type="match status" value="1"/>
</dbReference>
<gene>
    <name evidence="4" type="ORF">B9Q08_03365</name>
</gene>
<dbReference type="GO" id="GO:0005840">
    <property type="term" value="C:ribosome"/>
    <property type="evidence" value="ECO:0007669"/>
    <property type="project" value="UniProtKB-KW"/>
</dbReference>
<evidence type="ECO:0000313" key="5">
    <source>
        <dbReference type="Proteomes" id="UP000240490"/>
    </source>
</evidence>
<protein>
    <recommendedName>
        <fullName evidence="6">30S ribosomal protein S6e</fullName>
    </recommendedName>
</protein>
<sequence length="108" mass="11558">MVEFKVVVSYKDGKTETVSVSGQNASNFIGLRIGDKVDGSLVGKPEYELVITGGSDSAGFPMLKNIQGGGLVRVLFKDKKGIRKRVLRRGSMITESVVQINTAAVKKG</sequence>
<reference evidence="4 5" key="1">
    <citation type="submission" date="2017-04" db="EMBL/GenBank/DDBJ databases">
        <title>Novel microbial lineages endemic to geothermal iron-oxide mats fill important gaps in the evolutionary history of Archaea.</title>
        <authorList>
            <person name="Jay Z.J."/>
            <person name="Beam J.P."/>
            <person name="Dlakic M."/>
            <person name="Rusch D.B."/>
            <person name="Kozubal M.A."/>
            <person name="Inskeep W.P."/>
        </authorList>
    </citation>
    <scope>NUCLEOTIDE SEQUENCE [LARGE SCALE GENOMIC DNA]</scope>
    <source>
        <strain evidence="4">ECH_B_SAG-M15</strain>
    </source>
</reference>
<evidence type="ECO:0000256" key="1">
    <source>
        <dbReference type="ARBA" id="ARBA00009312"/>
    </source>
</evidence>
<comment type="caution">
    <text evidence="4">The sequence shown here is derived from an EMBL/GenBank/DDBJ whole genome shotgun (WGS) entry which is preliminary data.</text>
</comment>
<keyword evidence="2" id="KW-0689">Ribosomal protein</keyword>
<dbReference type="PROSITE" id="PS00578">
    <property type="entry name" value="RIBOSOMAL_S6E"/>
    <property type="match status" value="1"/>
</dbReference>
<dbReference type="EMBL" id="NEXJ01000054">
    <property type="protein sequence ID" value="PSN91182.1"/>
    <property type="molecule type" value="Genomic_DNA"/>
</dbReference>